<protein>
    <submittedName>
        <fullName evidence="2">Unnamed protein product</fullName>
    </submittedName>
</protein>
<feature type="region of interest" description="Disordered" evidence="1">
    <location>
        <begin position="2330"/>
        <end position="2390"/>
    </location>
</feature>
<feature type="compositionally biased region" description="Low complexity" evidence="1">
    <location>
        <begin position="2332"/>
        <end position="2350"/>
    </location>
</feature>
<evidence type="ECO:0000313" key="2">
    <source>
        <dbReference type="EMBL" id="GMF33198.1"/>
    </source>
</evidence>
<feature type="region of interest" description="Disordered" evidence="1">
    <location>
        <begin position="2294"/>
        <end position="2318"/>
    </location>
</feature>
<proteinExistence type="predicted"/>
<evidence type="ECO:0000256" key="1">
    <source>
        <dbReference type="SAM" id="MobiDB-lite"/>
    </source>
</evidence>
<gene>
    <name evidence="2" type="ORF">Pfra01_000815300</name>
</gene>
<organism evidence="2 3">
    <name type="scientific">Phytophthora fragariaefolia</name>
    <dbReference type="NCBI Taxonomy" id="1490495"/>
    <lineage>
        <taxon>Eukaryota</taxon>
        <taxon>Sar</taxon>
        <taxon>Stramenopiles</taxon>
        <taxon>Oomycota</taxon>
        <taxon>Peronosporomycetes</taxon>
        <taxon>Peronosporales</taxon>
        <taxon>Peronosporaceae</taxon>
        <taxon>Phytophthora</taxon>
    </lineage>
</organism>
<name>A0A9W6X7S2_9STRA</name>
<dbReference type="EMBL" id="BSXT01000730">
    <property type="protein sequence ID" value="GMF33198.1"/>
    <property type="molecule type" value="Genomic_DNA"/>
</dbReference>
<reference evidence="2" key="1">
    <citation type="submission" date="2023-04" db="EMBL/GenBank/DDBJ databases">
        <title>Phytophthora fragariaefolia NBRC 109709.</title>
        <authorList>
            <person name="Ichikawa N."/>
            <person name="Sato H."/>
            <person name="Tonouchi N."/>
        </authorList>
    </citation>
    <scope>NUCLEOTIDE SEQUENCE</scope>
    <source>
        <strain evidence="2">NBRC 109709</strain>
    </source>
</reference>
<sequence>MKRRDSSSDAALQELERALDAFMATHVATAANALATMATKNGVEVVGDLNKPFVDEDDGGDVDVDQVANSVHKEGSVDMANFQRDLKRLQCLTSVVTATRRRRGPLSIATVVRLLLTWLQAVESSSAAAAASSALVVGASLSNLSAVEAARAAEMAQQQSPIDPVASWLVATLLRIVFQAPQTSSNVEISAGERAAMDELITLTVGRCLLAFQRAWLADEEAQRRIRVESSGTLFSYLTMRKAKLKSQSSAGTANALAICLACISEAGTVWGHVLAIAVCLAPDVSRTKLQNEILARAAIWNATKPPPGSSDIAQHPYLKHLSHIRLGLAPNKAFPNATLSSRMLDATRWLRVAMPLLLKQHRSHLRSACAHLISQMLIRELSMLDRLELSVLYTSTGSEWSRCISDLHGAAIRLTDGARKKGRGRAQQHLEASSWSLRAIVLALAPGEIFTRYWNEDTHTLLRLQQNLNLDSNAGGAAAYNVLPSLELSFTYMMHRHFLLRDSGAAKVEAPDCMTLINTTQALVFFSLPRLRPQSPNGTGISSFTAFKTIALPALVNVSRAIASYNMTYTVQNHLRPLLGEPVRVGDPQMLIGLEALADLLSRNRYNDTNRLSFRVNNNDLLTNRKLIGELVGRVLQVCITQIGHKLVTDIPTKSRDKGQLSYLEPNDGVDEEEEHWKDPTRAVTVATFAAALTLMAPFYMHLALSNEQKLRLLVRSSINAEPAIHRQAHEALVTLISPQSSHSGEPSAPGAGTVIRELTDHIIRMHESKPAIASDTAGAIIILRLLGRLLNAATAPKIHWESPQDRFEALIQVEAIAIYLLARGDDNIEAEQLLRLSALETLEAAHKARAVFCDLPVIRNVVQLTIVSRPSVWALLGDLNSELKTAFLSLDQDIPENAGQEQPADMYSAYRRLILNTSGRHSFRWSLCFAHMLRIVVRRAPDVTAYIWTDVIDKVSKLEPVLSVTPVPGDSVHQNQRELARWRNLALLATVSASPILLTQNRKTELSSFSSENGSEPPTVASSTMVATLVRQLACYLRSANVGQRTTAVLALGHAGSVALPTLLEVLDRLEGEAFTSPLNGEQDVPDGNPLSPNAMQRLRSSRPPKIPKKKFFELQHARIAQFTLQWAIGRCYRILLESRTWGHHCNDDLERGGPTVERLRRAVTAFLTKMTTTFEDPTISFGDTSEASDGSVTFNPSVQTLEENPVLLMVQLDFIALLRALLFHSNEVDKLGLQLPQDKLAALLLNWSGSFEKNLADSAVAGYIHAGFVSSKPDSELYTHWAKQCDVQIARDGKLLFPWIWIDSQHQLLGSTTDACLTSRSIAQYFICHRAFSTLGELLRSSLKSADGTRTWDGDSVVSWLDACFSVDSVAFPHFADLHHLAQRALHVLLELPPGSARFNHVVKRCLEKAICPFSSSEKPALWLARQYLEALGASDKVMSFFRAQLFRLQGQRGDSDSDETYLAVRLIHALLIHSGVQIDDQFVHQHRQVALDMVATLVCEPDTSDDDDDESAATRWGLQGYYSSNLEGRVAGRVQVGVSALLASRFSVLSLRVSLAVLRSIPASAIPNCDDIDQLRQMLAAALPWLAEVSLWIPNTPNKQSAELLDLLFGLTAAIAATCGEQLDHIWLTLAFSNSIGGDTNLREIVSFLFRQQRKSQLPLETSKKVMWWLCRWQDSAPDVLGLLLLQLPPTAANPPDPSEVATALDELAALVTLASDTSCHLLQSGGNTYNADLRALAVHLVHTSLTTLFALLENDTVDKIVSKSITQSCHVLLHSVLPLLEAPRGLLAAALALIKASTSGTKVDEKNKQSSSIASRVQLSEFLEAVRALAVCLSTDETQVWSDLCVQEIAMAITLESSKGPEEIETLLQPSPPHEICIRFALVVYTQLTPRFKGDVLLSVLSLLRQTLTTGVEDNRLSRSLSLARECLALLTMLMRSMPLSGLVLYPQVYWVALALLTYSRHQRDNTSSSLPLHDGALEVLSIIWDRAPFTSHIVLQDVIRCTRPAQWESTIARNSVLMEIVRYAYGSEDFDSRKRSLEMLGKAVLLVPLDLLGVSGREHLVICTLALLPALVIPSTKDSNSRDDVVVLWQTTGISASGQIVRLLQTRECILSERGSIRKLAAAFIAIFVPALNILEQSDTDAEFDGLRLSLEVLVACLPQPAVSQGRDGIPSDSTSTDLNDERCNFIFLLLEELLQDTLRRKESMIKAWRSVPELEAALARLLRSPKTEQQWRASARILSWIAELSRVTRSTGHSVSPLSVVSFTGRRSLPGGKSSEMMSLERIAESGDDLPCRDPINYTGNPPAAGDANTLKKTPSTKALQYLASPRSRSSGSISRFNSGNNNYELTRSPETPLPKEHQLPEQPGMQHQDHTLLSNAQPAADT</sequence>
<dbReference type="PANTHER" id="PTHR12295:SF30">
    <property type="entry name" value="PROTEIN FURRY"/>
    <property type="match status" value="1"/>
</dbReference>
<evidence type="ECO:0000313" key="3">
    <source>
        <dbReference type="Proteomes" id="UP001165121"/>
    </source>
</evidence>
<feature type="region of interest" description="Disordered" evidence="1">
    <location>
        <begin position="1079"/>
        <end position="1107"/>
    </location>
</feature>
<dbReference type="PANTHER" id="PTHR12295">
    <property type="entry name" value="FURRY-RELATED"/>
    <property type="match status" value="1"/>
</dbReference>
<dbReference type="OrthoDB" id="6287725at2759"/>
<keyword evidence="3" id="KW-1185">Reference proteome</keyword>
<dbReference type="InterPro" id="IPR039867">
    <property type="entry name" value="Furry/Tao3/Mor2"/>
</dbReference>
<accession>A0A9W6X7S2</accession>
<dbReference type="GO" id="GO:0005938">
    <property type="term" value="C:cell cortex"/>
    <property type="evidence" value="ECO:0007669"/>
    <property type="project" value="TreeGrafter"/>
</dbReference>
<dbReference type="Proteomes" id="UP001165121">
    <property type="component" value="Unassembled WGS sequence"/>
</dbReference>
<dbReference type="GO" id="GO:0030427">
    <property type="term" value="C:site of polarized growth"/>
    <property type="evidence" value="ECO:0007669"/>
    <property type="project" value="TreeGrafter"/>
</dbReference>
<dbReference type="GO" id="GO:0000902">
    <property type="term" value="P:cell morphogenesis"/>
    <property type="evidence" value="ECO:0007669"/>
    <property type="project" value="InterPro"/>
</dbReference>
<comment type="caution">
    <text evidence="2">The sequence shown here is derived from an EMBL/GenBank/DDBJ whole genome shotgun (WGS) entry which is preliminary data.</text>
</comment>
<feature type="compositionally biased region" description="Polar residues" evidence="1">
    <location>
        <begin position="2379"/>
        <end position="2390"/>
    </location>
</feature>